<dbReference type="CDD" id="cd05466">
    <property type="entry name" value="PBP2_LTTR_substrate"/>
    <property type="match status" value="1"/>
</dbReference>
<evidence type="ECO:0000256" key="2">
    <source>
        <dbReference type="ARBA" id="ARBA00023015"/>
    </source>
</evidence>
<dbReference type="Pfam" id="PF00126">
    <property type="entry name" value="HTH_1"/>
    <property type="match status" value="1"/>
</dbReference>
<dbReference type="OrthoDB" id="9812435at2"/>
<proteinExistence type="inferred from homology"/>
<dbReference type="PRINTS" id="PR00039">
    <property type="entry name" value="HTHLYSR"/>
</dbReference>
<protein>
    <submittedName>
        <fullName evidence="6">LysR family transcriptional regulator</fullName>
    </submittedName>
</protein>
<feature type="domain" description="HTH lysR-type" evidence="5">
    <location>
        <begin position="1"/>
        <end position="58"/>
    </location>
</feature>
<dbReference type="PROSITE" id="PS50931">
    <property type="entry name" value="HTH_LYSR"/>
    <property type="match status" value="1"/>
</dbReference>
<keyword evidence="3" id="KW-0238">DNA-binding</keyword>
<dbReference type="Gene3D" id="3.40.190.290">
    <property type="match status" value="1"/>
</dbReference>
<dbReference type="SUPFAM" id="SSF53850">
    <property type="entry name" value="Periplasmic binding protein-like II"/>
    <property type="match status" value="1"/>
</dbReference>
<dbReference type="PANTHER" id="PTHR30126">
    <property type="entry name" value="HTH-TYPE TRANSCRIPTIONAL REGULATOR"/>
    <property type="match status" value="1"/>
</dbReference>
<dbReference type="InterPro" id="IPR005119">
    <property type="entry name" value="LysR_subst-bd"/>
</dbReference>
<evidence type="ECO:0000259" key="5">
    <source>
        <dbReference type="PROSITE" id="PS50931"/>
    </source>
</evidence>
<dbReference type="GO" id="GO:0003700">
    <property type="term" value="F:DNA-binding transcription factor activity"/>
    <property type="evidence" value="ECO:0007669"/>
    <property type="project" value="InterPro"/>
</dbReference>
<evidence type="ECO:0000256" key="3">
    <source>
        <dbReference type="ARBA" id="ARBA00023125"/>
    </source>
</evidence>
<dbReference type="RefSeq" id="WP_142899228.1">
    <property type="nucleotide sequence ID" value="NZ_ML660062.1"/>
</dbReference>
<dbReference type="InterPro" id="IPR036390">
    <property type="entry name" value="WH_DNA-bd_sf"/>
</dbReference>
<dbReference type="InterPro" id="IPR000847">
    <property type="entry name" value="LysR_HTH_N"/>
</dbReference>
<dbReference type="PANTHER" id="PTHR30126:SF84">
    <property type="entry name" value="HTH-TYPE TRANSCRIPTIONAL REGULATOR PTXR"/>
    <property type="match status" value="1"/>
</dbReference>
<dbReference type="GO" id="GO:0000976">
    <property type="term" value="F:transcription cis-regulatory region binding"/>
    <property type="evidence" value="ECO:0007669"/>
    <property type="project" value="TreeGrafter"/>
</dbReference>
<keyword evidence="2" id="KW-0805">Transcription regulation</keyword>
<dbReference type="EMBL" id="VHSH01000011">
    <property type="protein sequence ID" value="TQV73328.1"/>
    <property type="molecule type" value="Genomic_DNA"/>
</dbReference>
<dbReference type="AlphaFoldDB" id="A0A545T811"/>
<dbReference type="Proteomes" id="UP000315252">
    <property type="component" value="Unassembled WGS sequence"/>
</dbReference>
<evidence type="ECO:0000256" key="1">
    <source>
        <dbReference type="ARBA" id="ARBA00009437"/>
    </source>
</evidence>
<evidence type="ECO:0000313" key="7">
    <source>
        <dbReference type="Proteomes" id="UP000315252"/>
    </source>
</evidence>
<evidence type="ECO:0000256" key="4">
    <source>
        <dbReference type="ARBA" id="ARBA00023163"/>
    </source>
</evidence>
<dbReference type="SUPFAM" id="SSF46785">
    <property type="entry name" value="Winged helix' DNA-binding domain"/>
    <property type="match status" value="1"/>
</dbReference>
<dbReference type="InterPro" id="IPR036388">
    <property type="entry name" value="WH-like_DNA-bd_sf"/>
</dbReference>
<keyword evidence="4" id="KW-0804">Transcription</keyword>
<name>A0A545T811_9PROT</name>
<sequence>MDLNRLRAFQAVYQHNSTVGAARTLSVTRSAVSQSLSKLEAEIGVKLFTRAAKGLVPTSAGHSLFRRIDPFLSSLENEVRAIKSAGERPSGLLRLGTPVAFGRCYLPVKLAAFRARYPEVEFALELGNQTRLLSLLEAGELDFTIADVFDDPSPSRLRSSLFSLETLFEERMTLVCSRAYFEDHRLENATIETLAACNFLTYQSQNFDLKSWFRHHFAKVPPQLSIALTVDDSHALIEAVKCSLGLAVFGSHLVEPELESGALRAVLSGPADEINRISLVQLLDKKPSLTERAFVKHLLAG</sequence>
<dbReference type="Pfam" id="PF03466">
    <property type="entry name" value="LysR_substrate"/>
    <property type="match status" value="1"/>
</dbReference>
<comment type="similarity">
    <text evidence="1">Belongs to the LysR transcriptional regulatory family.</text>
</comment>
<reference evidence="6 7" key="1">
    <citation type="submission" date="2019-06" db="EMBL/GenBank/DDBJ databases">
        <title>Whole genome sequence for Rhodospirillaceae sp. R148.</title>
        <authorList>
            <person name="Wang G."/>
        </authorList>
    </citation>
    <scope>NUCLEOTIDE SEQUENCE [LARGE SCALE GENOMIC DNA]</scope>
    <source>
        <strain evidence="6 7">R148</strain>
    </source>
</reference>
<keyword evidence="7" id="KW-1185">Reference proteome</keyword>
<dbReference type="Gene3D" id="1.10.10.10">
    <property type="entry name" value="Winged helix-like DNA-binding domain superfamily/Winged helix DNA-binding domain"/>
    <property type="match status" value="1"/>
</dbReference>
<accession>A0A545T811</accession>
<gene>
    <name evidence="6" type="ORF">FKG95_25245</name>
</gene>
<comment type="caution">
    <text evidence="6">The sequence shown here is derived from an EMBL/GenBank/DDBJ whole genome shotgun (WGS) entry which is preliminary data.</text>
</comment>
<organism evidence="6 7">
    <name type="scientific">Denitrobaculum tricleocarpae</name>
    <dbReference type="NCBI Taxonomy" id="2591009"/>
    <lineage>
        <taxon>Bacteria</taxon>
        <taxon>Pseudomonadati</taxon>
        <taxon>Pseudomonadota</taxon>
        <taxon>Alphaproteobacteria</taxon>
        <taxon>Rhodospirillales</taxon>
        <taxon>Rhodospirillaceae</taxon>
        <taxon>Denitrobaculum</taxon>
    </lineage>
</organism>
<evidence type="ECO:0000313" key="6">
    <source>
        <dbReference type="EMBL" id="TQV73328.1"/>
    </source>
</evidence>